<gene>
    <name evidence="1" type="ORF">PMG71_13755</name>
</gene>
<evidence type="ECO:0000313" key="1">
    <source>
        <dbReference type="EMBL" id="MDJ1170495.1"/>
    </source>
</evidence>
<comment type="caution">
    <text evidence="1">The sequence shown here is derived from an EMBL/GenBank/DDBJ whole genome shotgun (WGS) entry which is preliminary data.</text>
</comment>
<dbReference type="RefSeq" id="WP_283754253.1">
    <property type="nucleotide sequence ID" value="NZ_JAQOSP010000091.1"/>
</dbReference>
<keyword evidence="2" id="KW-1185">Reference proteome</keyword>
<organism evidence="1 2">
    <name type="scientific">Roseofilum acuticapitatum BLCC-M154</name>
    <dbReference type="NCBI Taxonomy" id="3022444"/>
    <lineage>
        <taxon>Bacteria</taxon>
        <taxon>Bacillati</taxon>
        <taxon>Cyanobacteriota</taxon>
        <taxon>Cyanophyceae</taxon>
        <taxon>Desertifilales</taxon>
        <taxon>Desertifilaceae</taxon>
        <taxon>Roseofilum</taxon>
        <taxon>Roseofilum acuticapitatum</taxon>
    </lineage>
</organism>
<accession>A0ABT7AUF6</accession>
<reference evidence="1 2" key="1">
    <citation type="submission" date="2023-01" db="EMBL/GenBank/DDBJ databases">
        <title>Novel diversity within Roseofilum (Cyanobacteria; Desertifilaceae) from marine benthic mats with descriptions of four novel species.</title>
        <authorList>
            <person name="Wang Y."/>
            <person name="Berthold D.E."/>
            <person name="Hu J."/>
            <person name="Lefler F.W."/>
            <person name="Laughinghouse H.D. IV."/>
        </authorList>
    </citation>
    <scope>NUCLEOTIDE SEQUENCE [LARGE SCALE GENOMIC DNA]</scope>
    <source>
        <strain evidence="1 2">BLCC-M154</strain>
    </source>
</reference>
<dbReference type="EMBL" id="JAQOSP010000091">
    <property type="protein sequence ID" value="MDJ1170495.1"/>
    <property type="molecule type" value="Genomic_DNA"/>
</dbReference>
<protein>
    <submittedName>
        <fullName evidence="1">Uncharacterized protein</fullName>
    </submittedName>
</protein>
<dbReference type="Proteomes" id="UP001235303">
    <property type="component" value="Unassembled WGS sequence"/>
</dbReference>
<name>A0ABT7AUF6_9CYAN</name>
<sequence length="72" mass="8544">MSHHSNGDNIPENIHAASSPQKCFEMAQKYGWQLKVIRNTRDRILKVDCVFYGKQTSFEDERYETNMDYLQE</sequence>
<evidence type="ECO:0000313" key="2">
    <source>
        <dbReference type="Proteomes" id="UP001235303"/>
    </source>
</evidence>
<proteinExistence type="predicted"/>